<accession>A0ABQ6LR63</accession>
<dbReference type="InterPro" id="IPR036318">
    <property type="entry name" value="FAD-bd_PCMH-like_sf"/>
</dbReference>
<dbReference type="Pfam" id="PF01565">
    <property type="entry name" value="FAD_binding_4"/>
    <property type="match status" value="1"/>
</dbReference>
<dbReference type="RefSeq" id="WP_285673396.1">
    <property type="nucleotide sequence ID" value="NZ_BSYI01000034.1"/>
</dbReference>
<dbReference type="InterPro" id="IPR010031">
    <property type="entry name" value="FAD_lactone_oxidase-like"/>
</dbReference>
<evidence type="ECO:0000313" key="4">
    <source>
        <dbReference type="Proteomes" id="UP001239909"/>
    </source>
</evidence>
<organism evidence="3 4">
    <name type="scientific">Paralimibaculum aggregatum</name>
    <dbReference type="NCBI Taxonomy" id="3036245"/>
    <lineage>
        <taxon>Bacteria</taxon>
        <taxon>Pseudomonadati</taxon>
        <taxon>Pseudomonadota</taxon>
        <taxon>Alphaproteobacteria</taxon>
        <taxon>Rhodobacterales</taxon>
        <taxon>Paracoccaceae</taxon>
        <taxon>Paralimibaculum</taxon>
    </lineage>
</organism>
<reference evidence="3 4" key="1">
    <citation type="submission" date="2023-04" db="EMBL/GenBank/DDBJ databases">
        <title>Marinoamorphus aggregata gen. nov., sp. Nov., isolate from tissue of brittle star Ophioplocus japonicus.</title>
        <authorList>
            <person name="Kawano K."/>
            <person name="Sawayama S."/>
            <person name="Nakagawa S."/>
        </authorList>
    </citation>
    <scope>NUCLEOTIDE SEQUENCE [LARGE SCALE GENOMIC DNA]</scope>
    <source>
        <strain evidence="3 4">NKW23</strain>
    </source>
</reference>
<dbReference type="InterPro" id="IPR006094">
    <property type="entry name" value="Oxid_FAD_bind_N"/>
</dbReference>
<dbReference type="SUPFAM" id="SSF56176">
    <property type="entry name" value="FAD-binding/transporter-associated domain-like"/>
    <property type="match status" value="1"/>
</dbReference>
<dbReference type="Gene3D" id="3.30.465.10">
    <property type="match status" value="1"/>
</dbReference>
<evidence type="ECO:0000259" key="2">
    <source>
        <dbReference type="PROSITE" id="PS51387"/>
    </source>
</evidence>
<dbReference type="Proteomes" id="UP001239909">
    <property type="component" value="Unassembled WGS sequence"/>
</dbReference>
<dbReference type="PANTHER" id="PTHR43762">
    <property type="entry name" value="L-GULONOLACTONE OXIDASE"/>
    <property type="match status" value="1"/>
</dbReference>
<sequence length="468" mass="49425">MDMDSARDLAPPPAAGRCPPLASAELAGWGRVPRRRGALAAPRDAAELAALLRAGRPAIARGAGRAYGDAALAAEGGLALSMHRFDRLLGFDPASGTLTAEAGVVLGDLIRAMLPRGWFPAVTPGTQYATLGGLIAADVHGKNHHVAGSFGAHLGWIDLMGADGEIRRVSPETDPALFAATCGGMGLTGVILRAALRLQPVESGWIREETVAAGSLDAGMAAFDAAEARADAPPYSVAWIDTLARGPERGRMLLHLGAHATAAELEGRDPYATPPRRSLTVPMDAPSWLLNGLTMGAFNALYWAAGQRRAAAGPRLTDWERYFYPLDALHGWNRLYGRRGFLQVQSVLPAAPARDALAEMLDASAAAGLGFLGVLKRFGPQASPFSFPRAGWTLALDIPAGWRGHELADRLEAIAAAAGGRFYLAKDARLTRSRFEATEPRAAAFRALRQERGLAGRFASAQSERLGL</sequence>
<dbReference type="InterPro" id="IPR016166">
    <property type="entry name" value="FAD-bd_PCMH"/>
</dbReference>
<dbReference type="PANTHER" id="PTHR43762:SF1">
    <property type="entry name" value="D-ARABINONO-1,4-LACTONE OXIDASE"/>
    <property type="match status" value="1"/>
</dbReference>
<name>A0ABQ6LR63_9RHOB</name>
<dbReference type="EMBL" id="BSYI01000034">
    <property type="protein sequence ID" value="GMG84358.1"/>
    <property type="molecule type" value="Genomic_DNA"/>
</dbReference>
<evidence type="ECO:0000256" key="1">
    <source>
        <dbReference type="ARBA" id="ARBA00022827"/>
    </source>
</evidence>
<keyword evidence="1" id="KW-0285">Flavoprotein</keyword>
<keyword evidence="1" id="KW-0274">FAD</keyword>
<proteinExistence type="predicted"/>
<evidence type="ECO:0000313" key="3">
    <source>
        <dbReference type="EMBL" id="GMG84358.1"/>
    </source>
</evidence>
<dbReference type="InterPro" id="IPR016169">
    <property type="entry name" value="FAD-bd_PCMH_sub2"/>
</dbReference>
<comment type="caution">
    <text evidence="3">The sequence shown here is derived from an EMBL/GenBank/DDBJ whole genome shotgun (WGS) entry which is preliminary data.</text>
</comment>
<keyword evidence="4" id="KW-1185">Reference proteome</keyword>
<gene>
    <name evidence="3" type="ORF">LNKW23_35730</name>
</gene>
<protein>
    <submittedName>
        <fullName evidence="3">FAD-binding oxidoreductase</fullName>
    </submittedName>
</protein>
<feature type="domain" description="FAD-binding PCMH-type" evidence="2">
    <location>
        <begin position="31"/>
        <end position="201"/>
    </location>
</feature>
<dbReference type="PROSITE" id="PS51387">
    <property type="entry name" value="FAD_PCMH"/>
    <property type="match status" value="1"/>
</dbReference>